<protein>
    <recommendedName>
        <fullName evidence="6">Anaphase-promoting complex subunit 10</fullName>
    </recommendedName>
</protein>
<evidence type="ECO:0000313" key="9">
    <source>
        <dbReference type="Proteomes" id="UP001497392"/>
    </source>
</evidence>
<dbReference type="PROSITE" id="PS51284">
    <property type="entry name" value="DOC"/>
    <property type="match status" value="1"/>
</dbReference>
<evidence type="ECO:0000256" key="4">
    <source>
        <dbReference type="ARBA" id="ARBA00022786"/>
    </source>
</evidence>
<dbReference type="InterPro" id="IPR016901">
    <property type="entry name" value="APC10/Doc1"/>
</dbReference>
<dbReference type="EMBL" id="CAXHTA020000012">
    <property type="protein sequence ID" value="CAL5225530.1"/>
    <property type="molecule type" value="Genomic_DNA"/>
</dbReference>
<dbReference type="SUPFAM" id="SSF49785">
    <property type="entry name" value="Galactose-binding domain-like"/>
    <property type="match status" value="1"/>
</dbReference>
<keyword evidence="3 6" id="KW-0498">Mitosis</keyword>
<dbReference type="InterPro" id="IPR008979">
    <property type="entry name" value="Galactose-bd-like_sf"/>
</dbReference>
<evidence type="ECO:0000256" key="2">
    <source>
        <dbReference type="ARBA" id="ARBA00022618"/>
    </source>
</evidence>
<dbReference type="PIRSF" id="PIRSF028841">
    <property type="entry name" value="APC10_sub"/>
    <property type="match status" value="1"/>
</dbReference>
<comment type="similarity">
    <text evidence="1 6">Belongs to the APC10 family.</text>
</comment>
<sequence>MSEQLVADLSGRLHTREVGGQAVWSVTTAKAGNGVEMLRDDRDDTYWQSDGAQPHLITINFPRKMRLAEVAVRLDYKRDESYTPSLMSIRAGTSDLDLKEIRAVQMHEPVGWLVVTLQPPGMTEFLKAYCLQLGIMANHQNGRDTHVRGIKVFAPQQDALQPLHQEVGFSTVGFSQYATVR</sequence>
<dbReference type="Pfam" id="PF03256">
    <property type="entry name" value="ANAPC10"/>
    <property type="match status" value="1"/>
</dbReference>
<dbReference type="InterPro" id="IPR004939">
    <property type="entry name" value="APC_su10/DOC_dom"/>
</dbReference>
<comment type="function">
    <text evidence="6">Component of the anaphase promoting complex/cyclosome (APC/C), a cell cycle-regulated E3 ubiquitin-protein ligase complex that controls progression through mitosis and the G1 phase of the cell cycle.</text>
</comment>
<dbReference type="Proteomes" id="UP001497392">
    <property type="component" value="Unassembled WGS sequence"/>
</dbReference>
<keyword evidence="4 6" id="KW-0833">Ubl conjugation pathway</keyword>
<keyword evidence="9" id="KW-1185">Reference proteome</keyword>
<name>A0ABP1G068_9CHLO</name>
<evidence type="ECO:0000313" key="8">
    <source>
        <dbReference type="EMBL" id="CAL5225530.1"/>
    </source>
</evidence>
<evidence type="ECO:0000256" key="6">
    <source>
        <dbReference type="PIRNR" id="PIRNR028841"/>
    </source>
</evidence>
<dbReference type="Gene3D" id="2.60.120.260">
    <property type="entry name" value="Galactose-binding domain-like"/>
    <property type="match status" value="1"/>
</dbReference>
<keyword evidence="5 6" id="KW-0131">Cell cycle</keyword>
<evidence type="ECO:0000259" key="7">
    <source>
        <dbReference type="PROSITE" id="PS51284"/>
    </source>
</evidence>
<organism evidence="8 9">
    <name type="scientific">Coccomyxa viridis</name>
    <dbReference type="NCBI Taxonomy" id="1274662"/>
    <lineage>
        <taxon>Eukaryota</taxon>
        <taxon>Viridiplantae</taxon>
        <taxon>Chlorophyta</taxon>
        <taxon>core chlorophytes</taxon>
        <taxon>Trebouxiophyceae</taxon>
        <taxon>Trebouxiophyceae incertae sedis</taxon>
        <taxon>Coccomyxaceae</taxon>
        <taxon>Coccomyxa</taxon>
    </lineage>
</organism>
<gene>
    <name evidence="8" type="primary">g8363</name>
    <name evidence="8" type="ORF">VP750_LOCUS7189</name>
</gene>
<dbReference type="PANTHER" id="PTHR12936">
    <property type="entry name" value="ANAPHASE-PROMOTING COMPLEX 10"/>
    <property type="match status" value="1"/>
</dbReference>
<evidence type="ECO:0000256" key="1">
    <source>
        <dbReference type="ARBA" id="ARBA00006762"/>
    </source>
</evidence>
<accession>A0ABP1G068</accession>
<dbReference type="PANTHER" id="PTHR12936:SF0">
    <property type="entry name" value="ANAPHASE-PROMOTING COMPLEX SUBUNIT 10"/>
    <property type="match status" value="1"/>
</dbReference>
<dbReference type="SMART" id="SM01337">
    <property type="entry name" value="APC10"/>
    <property type="match status" value="1"/>
</dbReference>
<evidence type="ECO:0000256" key="3">
    <source>
        <dbReference type="ARBA" id="ARBA00022776"/>
    </source>
</evidence>
<proteinExistence type="inferred from homology"/>
<keyword evidence="2 6" id="KW-0132">Cell division</keyword>
<reference evidence="8 9" key="1">
    <citation type="submission" date="2024-06" db="EMBL/GenBank/DDBJ databases">
        <authorList>
            <person name="Kraege A."/>
            <person name="Thomma B."/>
        </authorList>
    </citation>
    <scope>NUCLEOTIDE SEQUENCE [LARGE SCALE GENOMIC DNA]</scope>
</reference>
<dbReference type="CDD" id="cd08366">
    <property type="entry name" value="APC10"/>
    <property type="match status" value="1"/>
</dbReference>
<comment type="caution">
    <text evidence="8">The sequence shown here is derived from an EMBL/GenBank/DDBJ whole genome shotgun (WGS) entry which is preliminary data.</text>
</comment>
<evidence type="ECO:0000256" key="5">
    <source>
        <dbReference type="ARBA" id="ARBA00023306"/>
    </source>
</evidence>
<feature type="domain" description="DOC" evidence="7">
    <location>
        <begin position="1"/>
        <end position="179"/>
    </location>
</feature>